<name>A0ABQ5FZZ8_9ASTR</name>
<gene>
    <name evidence="1" type="ORF">Tco_1028213</name>
</gene>
<protein>
    <submittedName>
        <fullName evidence="1">Uncharacterized protein</fullName>
    </submittedName>
</protein>
<evidence type="ECO:0000313" key="2">
    <source>
        <dbReference type="Proteomes" id="UP001151760"/>
    </source>
</evidence>
<comment type="caution">
    <text evidence="1">The sequence shown here is derived from an EMBL/GenBank/DDBJ whole genome shotgun (WGS) entry which is preliminary data.</text>
</comment>
<keyword evidence="2" id="KW-1185">Reference proteome</keyword>
<accession>A0ABQ5FZZ8</accession>
<dbReference type="Proteomes" id="UP001151760">
    <property type="component" value="Unassembled WGS sequence"/>
</dbReference>
<proteinExistence type="predicted"/>
<reference evidence="1" key="1">
    <citation type="journal article" date="2022" name="Int. J. Mol. Sci.">
        <title>Draft Genome of Tanacetum Coccineum: Genomic Comparison of Closely Related Tanacetum-Family Plants.</title>
        <authorList>
            <person name="Yamashiro T."/>
            <person name="Shiraishi A."/>
            <person name="Nakayama K."/>
            <person name="Satake H."/>
        </authorList>
    </citation>
    <scope>NUCLEOTIDE SEQUENCE</scope>
</reference>
<evidence type="ECO:0000313" key="1">
    <source>
        <dbReference type="EMBL" id="GJT68927.1"/>
    </source>
</evidence>
<reference evidence="1" key="2">
    <citation type="submission" date="2022-01" db="EMBL/GenBank/DDBJ databases">
        <authorList>
            <person name="Yamashiro T."/>
            <person name="Shiraishi A."/>
            <person name="Satake H."/>
            <person name="Nakayama K."/>
        </authorList>
    </citation>
    <scope>NUCLEOTIDE SEQUENCE</scope>
</reference>
<dbReference type="EMBL" id="BQNB010017942">
    <property type="protein sequence ID" value="GJT68927.1"/>
    <property type="molecule type" value="Genomic_DNA"/>
</dbReference>
<sequence length="132" mass="15168">MSENKDKYHDTVLDLEARAKKNEDVVLKISNSLQGMFMLGPKPMPFYDLNLKHGLGYINPYTLKKAISQNPNMYDASCFTDSKIHVNIRDTEDILDDATKSQTKMKNKSQNPIAIEKKQNVWTIDYKELNAL</sequence>
<organism evidence="1 2">
    <name type="scientific">Tanacetum coccineum</name>
    <dbReference type="NCBI Taxonomy" id="301880"/>
    <lineage>
        <taxon>Eukaryota</taxon>
        <taxon>Viridiplantae</taxon>
        <taxon>Streptophyta</taxon>
        <taxon>Embryophyta</taxon>
        <taxon>Tracheophyta</taxon>
        <taxon>Spermatophyta</taxon>
        <taxon>Magnoliopsida</taxon>
        <taxon>eudicotyledons</taxon>
        <taxon>Gunneridae</taxon>
        <taxon>Pentapetalae</taxon>
        <taxon>asterids</taxon>
        <taxon>campanulids</taxon>
        <taxon>Asterales</taxon>
        <taxon>Asteraceae</taxon>
        <taxon>Asteroideae</taxon>
        <taxon>Anthemideae</taxon>
        <taxon>Anthemidinae</taxon>
        <taxon>Tanacetum</taxon>
    </lineage>
</organism>